<dbReference type="EMBL" id="MJFZ01000330">
    <property type="protein sequence ID" value="RAW31258.1"/>
    <property type="molecule type" value="Genomic_DNA"/>
</dbReference>
<dbReference type="Proteomes" id="UP000760860">
    <property type="component" value="Unassembled WGS sequence"/>
</dbReference>
<evidence type="ECO:0000313" key="8">
    <source>
        <dbReference type="Proteomes" id="UP000251314"/>
    </source>
</evidence>
<accession>A0A329S6E6</accession>
<sequence>MSLQDWNPHEAGAALQKWKKKLRKAFGAIGIDKGKQPVSRMVTLEEGPSKIPLPQTPKMLERTPPTKHGADRGTFGAAEASLYFQDSHMVTPRSASRTRRMDTEDEGSHGRRGGARAS</sequence>
<evidence type="ECO:0000313" key="2">
    <source>
        <dbReference type="EMBL" id="KAG2850128.1"/>
    </source>
</evidence>
<name>A0A329S6E6_9STRA</name>
<dbReference type="VEuPathDB" id="FungiDB:PC110_g12386"/>
<reference evidence="7 8" key="1">
    <citation type="submission" date="2018-01" db="EMBL/GenBank/DDBJ databases">
        <title>Draft genome of the strawberry crown rot pathogen Phytophthora cactorum.</title>
        <authorList>
            <person name="Armitage A.D."/>
            <person name="Lysoe E."/>
            <person name="Nellist C.F."/>
            <person name="Harrison R.J."/>
            <person name="Brurberg M.B."/>
        </authorList>
    </citation>
    <scope>NUCLEOTIDE SEQUENCE [LARGE SCALE GENOMIC DNA]</scope>
    <source>
        <strain evidence="7 8">10300</strain>
    </source>
</reference>
<reference evidence="2" key="2">
    <citation type="submission" date="2018-10" db="EMBL/GenBank/DDBJ databases">
        <title>Effector identification in a new, highly contiguous assembly of the strawberry crown rot pathogen Phytophthora cactorum.</title>
        <authorList>
            <person name="Armitage A.D."/>
            <person name="Nellist C.F."/>
            <person name="Bates H."/>
            <person name="Vickerstaff R.J."/>
            <person name="Harrison R.J."/>
        </authorList>
    </citation>
    <scope>NUCLEOTIDE SEQUENCE</scope>
    <source>
        <strain evidence="2">15-7</strain>
        <strain evidence="3">4032</strain>
        <strain evidence="4">4040</strain>
        <strain evidence="5">P415</strain>
        <strain evidence="6">P421</strain>
    </source>
</reference>
<dbReference type="EMBL" id="RCMG01000713">
    <property type="protein sequence ID" value="KAG2850128.1"/>
    <property type="molecule type" value="Genomic_DNA"/>
</dbReference>
<feature type="compositionally biased region" description="Basic and acidic residues" evidence="1">
    <location>
        <begin position="99"/>
        <end position="109"/>
    </location>
</feature>
<protein>
    <recommendedName>
        <fullName evidence="9">Eukaryotic/viral aspartic protease</fullName>
    </recommendedName>
</protein>
<evidence type="ECO:0008006" key="9">
    <source>
        <dbReference type="Google" id="ProtNLM"/>
    </source>
</evidence>
<dbReference type="Proteomes" id="UP000251314">
    <property type="component" value="Unassembled WGS sequence"/>
</dbReference>
<feature type="region of interest" description="Disordered" evidence="1">
    <location>
        <begin position="45"/>
        <end position="118"/>
    </location>
</feature>
<evidence type="ECO:0000313" key="4">
    <source>
        <dbReference type="EMBL" id="KAG2915274.1"/>
    </source>
</evidence>
<dbReference type="OrthoDB" id="118240at2759"/>
<evidence type="ECO:0000256" key="1">
    <source>
        <dbReference type="SAM" id="MobiDB-lite"/>
    </source>
</evidence>
<dbReference type="EMBL" id="RCML01000720">
    <property type="protein sequence ID" value="KAG2970501.1"/>
    <property type="molecule type" value="Genomic_DNA"/>
</dbReference>
<dbReference type="AlphaFoldDB" id="A0A329S6E6"/>
<dbReference type="EMBL" id="RCMI01000716">
    <property type="protein sequence ID" value="KAG2899855.1"/>
    <property type="molecule type" value="Genomic_DNA"/>
</dbReference>
<keyword evidence="8" id="KW-1185">Reference proteome</keyword>
<evidence type="ECO:0000313" key="5">
    <source>
        <dbReference type="EMBL" id="KAG2970501.1"/>
    </source>
</evidence>
<comment type="caution">
    <text evidence="7">The sequence shown here is derived from an EMBL/GenBank/DDBJ whole genome shotgun (WGS) entry which is preliminary data.</text>
</comment>
<dbReference type="EMBL" id="RCMK01000707">
    <property type="protein sequence ID" value="KAG2915274.1"/>
    <property type="molecule type" value="Genomic_DNA"/>
</dbReference>
<dbReference type="Proteomes" id="UP000736787">
    <property type="component" value="Unassembled WGS sequence"/>
</dbReference>
<dbReference type="EMBL" id="RCMV01000716">
    <property type="protein sequence ID" value="KAG3213609.1"/>
    <property type="molecule type" value="Genomic_DNA"/>
</dbReference>
<evidence type="ECO:0000313" key="7">
    <source>
        <dbReference type="EMBL" id="RAW31258.1"/>
    </source>
</evidence>
<organism evidence="7 8">
    <name type="scientific">Phytophthora cactorum</name>
    <dbReference type="NCBI Taxonomy" id="29920"/>
    <lineage>
        <taxon>Eukaryota</taxon>
        <taxon>Sar</taxon>
        <taxon>Stramenopiles</taxon>
        <taxon>Oomycota</taxon>
        <taxon>Peronosporomycetes</taxon>
        <taxon>Peronosporales</taxon>
        <taxon>Peronosporaceae</taxon>
        <taxon>Phytophthora</taxon>
    </lineage>
</organism>
<proteinExistence type="predicted"/>
<dbReference type="Proteomes" id="UP000697107">
    <property type="component" value="Unassembled WGS sequence"/>
</dbReference>
<dbReference type="Proteomes" id="UP000774804">
    <property type="component" value="Unassembled WGS sequence"/>
</dbReference>
<gene>
    <name evidence="7" type="ORF">PC110_g12386</name>
    <name evidence="2" type="ORF">PC113_g17057</name>
    <name evidence="3" type="ORF">PC115_g16409</name>
    <name evidence="4" type="ORF">PC117_g18047</name>
    <name evidence="5" type="ORF">PC118_g16821</name>
    <name evidence="6" type="ORF">PC129_g15468</name>
</gene>
<evidence type="ECO:0000313" key="3">
    <source>
        <dbReference type="EMBL" id="KAG2899855.1"/>
    </source>
</evidence>
<evidence type="ECO:0000313" key="6">
    <source>
        <dbReference type="EMBL" id="KAG3213609.1"/>
    </source>
</evidence>
<dbReference type="Proteomes" id="UP000735874">
    <property type="component" value="Unassembled WGS sequence"/>
</dbReference>